<evidence type="ECO:0000256" key="1">
    <source>
        <dbReference type="SAM" id="SignalP"/>
    </source>
</evidence>
<dbReference type="Proteomes" id="UP000504634">
    <property type="component" value="Unplaced"/>
</dbReference>
<accession>A0A6J2T4U5</accession>
<proteinExistence type="predicted"/>
<dbReference type="OrthoDB" id="7836119at2759"/>
<evidence type="ECO:0000313" key="3">
    <source>
        <dbReference type="RefSeq" id="XP_030371956.1"/>
    </source>
</evidence>
<name>A0A6J2T4U5_DROLE</name>
<gene>
    <name evidence="3" type="primary">LOC115622201</name>
</gene>
<reference evidence="3" key="1">
    <citation type="submission" date="2025-08" db="UniProtKB">
        <authorList>
            <consortium name="RefSeq"/>
        </authorList>
    </citation>
    <scope>IDENTIFICATION</scope>
    <source>
        <strain evidence="3">11010-0011.00</strain>
        <tissue evidence="3">Whole body</tissue>
    </source>
</reference>
<protein>
    <submittedName>
        <fullName evidence="3">Uncharacterized protein LOC115622201</fullName>
    </submittedName>
</protein>
<keyword evidence="1" id="KW-0732">Signal</keyword>
<organism evidence="2 3">
    <name type="scientific">Drosophila lebanonensis</name>
    <name type="common">Fruit fly</name>
    <name type="synonym">Scaptodrosophila lebanonensis</name>
    <dbReference type="NCBI Taxonomy" id="7225"/>
    <lineage>
        <taxon>Eukaryota</taxon>
        <taxon>Metazoa</taxon>
        <taxon>Ecdysozoa</taxon>
        <taxon>Arthropoda</taxon>
        <taxon>Hexapoda</taxon>
        <taxon>Insecta</taxon>
        <taxon>Pterygota</taxon>
        <taxon>Neoptera</taxon>
        <taxon>Endopterygota</taxon>
        <taxon>Diptera</taxon>
        <taxon>Brachycera</taxon>
        <taxon>Muscomorpha</taxon>
        <taxon>Ephydroidea</taxon>
        <taxon>Drosophilidae</taxon>
        <taxon>Scaptodrosophila</taxon>
    </lineage>
</organism>
<evidence type="ECO:0000313" key="2">
    <source>
        <dbReference type="Proteomes" id="UP000504634"/>
    </source>
</evidence>
<feature type="chain" id="PRO_5027025387" evidence="1">
    <location>
        <begin position="34"/>
        <end position="196"/>
    </location>
</feature>
<sequence length="196" mass="22982">MPVRPTGARTSNNKLNISLVLLLLFLFPVQVTAEPENCSFIDGLILQHDCRGTIDRELRLSYKDHHLAIDTPYAIWKREDYMGTHMLLIVFYETPLFSCYNLVFSNEQFYCNGQNAAMELERPYFFHCLPFSFSYVDDLFRKCEQSSDQLLTQQQPWLLRIWQDHESGQTHRQLLTQQQPWLLRSGHDHDTGLGPV</sequence>
<dbReference type="RefSeq" id="XP_030371956.1">
    <property type="nucleotide sequence ID" value="XM_030516096.1"/>
</dbReference>
<dbReference type="AlphaFoldDB" id="A0A6J2T4U5"/>
<dbReference type="GeneID" id="115622201"/>
<feature type="signal peptide" evidence="1">
    <location>
        <begin position="1"/>
        <end position="33"/>
    </location>
</feature>
<keyword evidence="2" id="KW-1185">Reference proteome</keyword>